<evidence type="ECO:0000256" key="5">
    <source>
        <dbReference type="ARBA" id="ARBA00022692"/>
    </source>
</evidence>
<dbReference type="PRINTS" id="PR00927">
    <property type="entry name" value="ADPTRNSLCASE"/>
</dbReference>
<proteinExistence type="inferred from homology"/>
<organism evidence="14 15">
    <name type="scientific">Myotis myotis</name>
    <name type="common">Greater mouse-eared bat</name>
    <name type="synonym">Vespertilio myotis</name>
    <dbReference type="NCBI Taxonomy" id="51298"/>
    <lineage>
        <taxon>Eukaryota</taxon>
        <taxon>Metazoa</taxon>
        <taxon>Chordata</taxon>
        <taxon>Craniata</taxon>
        <taxon>Vertebrata</taxon>
        <taxon>Euteleostomi</taxon>
        <taxon>Mammalia</taxon>
        <taxon>Eutheria</taxon>
        <taxon>Laurasiatheria</taxon>
        <taxon>Chiroptera</taxon>
        <taxon>Yangochiroptera</taxon>
        <taxon>Vespertilionidae</taxon>
        <taxon>Myotis</taxon>
    </lineage>
</organism>
<keyword evidence="5 10" id="KW-0812">Transmembrane</keyword>
<dbReference type="GO" id="GO:0005471">
    <property type="term" value="F:ATP:ADP antiporter activity"/>
    <property type="evidence" value="ECO:0007669"/>
    <property type="project" value="UniProtKB-UniRule"/>
</dbReference>
<dbReference type="Proteomes" id="UP000527355">
    <property type="component" value="Unassembled WGS sequence"/>
</dbReference>
<comment type="similarity">
    <text evidence="2 11">Belongs to the mitochondrial carrier (TC 2.A.29) family.</text>
</comment>
<evidence type="ECO:0000259" key="13">
    <source>
        <dbReference type="PROSITE" id="PS50805"/>
    </source>
</evidence>
<dbReference type="GO" id="GO:0006355">
    <property type="term" value="P:regulation of DNA-templated transcription"/>
    <property type="evidence" value="ECO:0007669"/>
    <property type="project" value="InterPro"/>
</dbReference>
<accession>A0A7J7R1X7</accession>
<evidence type="ECO:0000256" key="1">
    <source>
        <dbReference type="ARBA" id="ARBA00004141"/>
    </source>
</evidence>
<dbReference type="SMART" id="SM00349">
    <property type="entry name" value="KRAB"/>
    <property type="match status" value="1"/>
</dbReference>
<dbReference type="PROSITE" id="PS50920">
    <property type="entry name" value="SOLCAR"/>
    <property type="match status" value="1"/>
</dbReference>
<protein>
    <recommendedName>
        <fullName evidence="12">ADP/ATP translocase</fullName>
    </recommendedName>
    <alternativeName>
        <fullName evidence="12">ADP,ATP carrier protein</fullName>
    </alternativeName>
</protein>
<evidence type="ECO:0000313" key="14">
    <source>
        <dbReference type="EMBL" id="KAF6270146.1"/>
    </source>
</evidence>
<dbReference type="CDD" id="cd07765">
    <property type="entry name" value="KRAB_A-box"/>
    <property type="match status" value="1"/>
</dbReference>
<dbReference type="InterPro" id="IPR036051">
    <property type="entry name" value="KRAB_dom_sf"/>
</dbReference>
<dbReference type="InterPro" id="IPR018108">
    <property type="entry name" value="MCP_transmembrane"/>
</dbReference>
<feature type="repeat" description="Solcar" evidence="10">
    <location>
        <begin position="151"/>
        <end position="241"/>
    </location>
</feature>
<dbReference type="SUPFAM" id="SSF103506">
    <property type="entry name" value="Mitochondrial carrier"/>
    <property type="match status" value="1"/>
</dbReference>
<reference evidence="14 15" key="1">
    <citation type="journal article" date="2020" name="Nature">
        <title>Six reference-quality genomes reveal evolution of bat adaptations.</title>
        <authorList>
            <person name="Jebb D."/>
            <person name="Huang Z."/>
            <person name="Pippel M."/>
            <person name="Hughes G.M."/>
            <person name="Lavrichenko K."/>
            <person name="Devanna P."/>
            <person name="Winkler S."/>
            <person name="Jermiin L.S."/>
            <person name="Skirmuntt E.C."/>
            <person name="Katzourakis A."/>
            <person name="Burkitt-Gray L."/>
            <person name="Ray D.A."/>
            <person name="Sullivan K.A.M."/>
            <person name="Roscito J.G."/>
            <person name="Kirilenko B.M."/>
            <person name="Davalos L.M."/>
            <person name="Corthals A.P."/>
            <person name="Power M.L."/>
            <person name="Jones G."/>
            <person name="Ransome R.D."/>
            <person name="Dechmann D.K.N."/>
            <person name="Locatelli A.G."/>
            <person name="Puechmaille S.J."/>
            <person name="Fedrigo O."/>
            <person name="Jarvis E.D."/>
            <person name="Hiller M."/>
            <person name="Vernes S.C."/>
            <person name="Myers E.W."/>
            <person name="Teeling E.C."/>
        </authorList>
    </citation>
    <scope>NUCLEOTIDE SEQUENCE [LARGE SCALE GENOMIC DNA]</scope>
    <source>
        <strain evidence="14">MMyoMyo1</strain>
        <tissue evidence="14">Flight muscle</tissue>
    </source>
</reference>
<keyword evidence="15" id="KW-1185">Reference proteome</keyword>
<dbReference type="PROSITE" id="PS50805">
    <property type="entry name" value="KRAB"/>
    <property type="match status" value="1"/>
</dbReference>
<dbReference type="GO" id="GO:1901029">
    <property type="term" value="P:negative regulation of mitochondrial outer membrane permeabilization involved in apoptotic signaling pathway"/>
    <property type="evidence" value="ECO:0007669"/>
    <property type="project" value="TreeGrafter"/>
</dbReference>
<name>A0A7J7R1X7_MYOMY</name>
<dbReference type="InterPro" id="IPR001909">
    <property type="entry name" value="KRAB"/>
</dbReference>
<dbReference type="GO" id="GO:0005743">
    <property type="term" value="C:mitochondrial inner membrane"/>
    <property type="evidence" value="ECO:0007669"/>
    <property type="project" value="InterPro"/>
</dbReference>
<evidence type="ECO:0000256" key="4">
    <source>
        <dbReference type="ARBA" id="ARBA00022449"/>
    </source>
</evidence>
<dbReference type="InterPro" id="IPR002113">
    <property type="entry name" value="ADT_euk_type"/>
</dbReference>
<dbReference type="InterPro" id="IPR002067">
    <property type="entry name" value="MCP"/>
</dbReference>
<dbReference type="InterPro" id="IPR023395">
    <property type="entry name" value="MCP_dom_sf"/>
</dbReference>
<evidence type="ECO:0000313" key="15">
    <source>
        <dbReference type="Proteomes" id="UP000527355"/>
    </source>
</evidence>
<evidence type="ECO:0000256" key="3">
    <source>
        <dbReference type="ARBA" id="ARBA00022448"/>
    </source>
</evidence>
<evidence type="ECO:0000256" key="10">
    <source>
        <dbReference type="PROSITE-ProRule" id="PRU00282"/>
    </source>
</evidence>
<dbReference type="Gene3D" id="1.50.40.10">
    <property type="entry name" value="Mitochondrial carrier domain"/>
    <property type="match status" value="1"/>
</dbReference>
<comment type="subcellular location">
    <subcellularLocation>
        <location evidence="1 12">Membrane</location>
        <topology evidence="1 12">Multi-pass membrane protein</topology>
    </subcellularLocation>
</comment>
<keyword evidence="8 10" id="KW-0472">Membrane</keyword>
<comment type="catalytic activity">
    <reaction evidence="9">
        <text>H(+)(in) = H(+)(out)</text>
        <dbReference type="Rhea" id="RHEA:34979"/>
        <dbReference type="ChEBI" id="CHEBI:15378"/>
    </reaction>
</comment>
<evidence type="ECO:0000256" key="9">
    <source>
        <dbReference type="ARBA" id="ARBA00024169"/>
    </source>
</evidence>
<dbReference type="PANTHER" id="PTHR45635">
    <property type="entry name" value="ADP,ATP CARRIER PROTEIN 1-RELATED-RELATED"/>
    <property type="match status" value="1"/>
</dbReference>
<evidence type="ECO:0000256" key="11">
    <source>
        <dbReference type="RuleBase" id="RU000488"/>
    </source>
</evidence>
<evidence type="ECO:0000256" key="8">
    <source>
        <dbReference type="ARBA" id="ARBA00023136"/>
    </source>
</evidence>
<evidence type="ECO:0000256" key="2">
    <source>
        <dbReference type="ARBA" id="ARBA00006375"/>
    </source>
</evidence>
<feature type="domain" description="KRAB" evidence="13">
    <location>
        <begin position="1"/>
        <end position="76"/>
    </location>
</feature>
<dbReference type="GO" id="GO:1990544">
    <property type="term" value="P:mitochondrial ATP transmembrane transport"/>
    <property type="evidence" value="ECO:0007669"/>
    <property type="project" value="InterPro"/>
</dbReference>
<keyword evidence="6" id="KW-0677">Repeat</keyword>
<keyword evidence="7" id="KW-1133">Transmembrane helix</keyword>
<evidence type="ECO:0000256" key="6">
    <source>
        <dbReference type="ARBA" id="ARBA00022737"/>
    </source>
</evidence>
<comment type="caution">
    <text evidence="14">The sequence shown here is derived from an EMBL/GenBank/DDBJ whole genome shotgun (WGS) entry which is preliminary data.</text>
</comment>
<dbReference type="GO" id="GO:0140021">
    <property type="term" value="P:mitochondrial ADP transmembrane transport"/>
    <property type="evidence" value="ECO:0007669"/>
    <property type="project" value="InterPro"/>
</dbReference>
<sequence length="254" mass="28238">MNFEDVAIAYSPEEWGLLDKAQRRLYCDVMLELFALVSFVGHWRKMDDVEAYSQHNVSVGDSQLPVLRHQDKTEQAISFTKDFLAGGVATAISTKTAVATMEQVKPQLQVQHARQQITADKQYVDCILRIPEEQALNFAFKDKDKQVTLGGADKHTQSWRYLAGHLPLLPLPLVFTRTRLVADVGTSGAERQFKGLRACLVQISKSDGIRGWYQGFSFSTQGIIISYQAAYFGCTTLPKACPHTPRAPTSSPAG</sequence>
<comment type="function">
    <text evidence="12">Catalyzes the exchange of ADP and ATP across the membrane.</text>
</comment>
<comment type="subunit">
    <text evidence="12">Monomer.</text>
</comment>
<dbReference type="Gene3D" id="6.10.140.140">
    <property type="match status" value="1"/>
</dbReference>
<keyword evidence="3 11" id="KW-0813">Transport</keyword>
<dbReference type="EMBL" id="JABWUV010000040">
    <property type="protein sequence ID" value="KAF6270146.1"/>
    <property type="molecule type" value="Genomic_DNA"/>
</dbReference>
<dbReference type="Pfam" id="PF01352">
    <property type="entry name" value="KRAB"/>
    <property type="match status" value="1"/>
</dbReference>
<dbReference type="PANTHER" id="PTHR45635:SF13">
    <property type="entry name" value="ADP_ATP TRANSLOCASE 3"/>
    <property type="match status" value="1"/>
</dbReference>
<evidence type="ECO:0000256" key="7">
    <source>
        <dbReference type="ARBA" id="ARBA00022989"/>
    </source>
</evidence>
<dbReference type="SUPFAM" id="SSF109640">
    <property type="entry name" value="KRAB domain (Kruppel-associated box)"/>
    <property type="match status" value="1"/>
</dbReference>
<gene>
    <name evidence="14" type="ORF">mMyoMyo1_011201</name>
</gene>
<evidence type="ECO:0000256" key="12">
    <source>
        <dbReference type="RuleBase" id="RU368008"/>
    </source>
</evidence>
<dbReference type="PRINTS" id="PR00926">
    <property type="entry name" value="MITOCARRIER"/>
</dbReference>
<dbReference type="Pfam" id="PF00153">
    <property type="entry name" value="Mito_carr"/>
    <property type="match status" value="2"/>
</dbReference>
<keyword evidence="4" id="KW-0050">Antiport</keyword>
<dbReference type="AlphaFoldDB" id="A0A7J7R1X7"/>